<evidence type="ECO:0000313" key="1">
    <source>
        <dbReference type="EMBL" id="CAG5083782.1"/>
    </source>
</evidence>
<name>A0A916JNW9_9FLAO</name>
<organism evidence="1 2">
    <name type="scientific">Parvicella tangerina</name>
    <dbReference type="NCBI Taxonomy" id="2829795"/>
    <lineage>
        <taxon>Bacteria</taxon>
        <taxon>Pseudomonadati</taxon>
        <taxon>Bacteroidota</taxon>
        <taxon>Flavobacteriia</taxon>
        <taxon>Flavobacteriales</taxon>
        <taxon>Parvicellaceae</taxon>
        <taxon>Parvicella</taxon>
    </lineage>
</organism>
<protein>
    <submittedName>
        <fullName evidence="1">Uncharacterized protein</fullName>
    </submittedName>
</protein>
<dbReference type="EMBL" id="OU015584">
    <property type="protein sequence ID" value="CAG5083782.1"/>
    <property type="molecule type" value="Genomic_DNA"/>
</dbReference>
<dbReference type="Proteomes" id="UP000683507">
    <property type="component" value="Chromosome"/>
</dbReference>
<gene>
    <name evidence="1" type="ORF">CRYO30217_02287</name>
</gene>
<keyword evidence="2" id="KW-1185">Reference proteome</keyword>
<sequence length="56" mass="6693">MHLMLNEEATKTLSPAERIRYRELIERVIEGELDFLIEAPEEYKELYEGDVLRVIK</sequence>
<accession>A0A916JNW9</accession>
<dbReference type="KEGG" id="ptan:CRYO30217_02287"/>
<evidence type="ECO:0000313" key="2">
    <source>
        <dbReference type="Proteomes" id="UP000683507"/>
    </source>
</evidence>
<dbReference type="AlphaFoldDB" id="A0A916JNW9"/>
<proteinExistence type="predicted"/>
<reference evidence="1" key="1">
    <citation type="submission" date="2021-04" db="EMBL/GenBank/DDBJ databases">
        <authorList>
            <person name="Rodrigo-Torres L."/>
            <person name="Arahal R. D."/>
            <person name="Lucena T."/>
        </authorList>
    </citation>
    <scope>NUCLEOTIDE SEQUENCE</scope>
    <source>
        <strain evidence="1">AS29M-1</strain>
    </source>
</reference>